<evidence type="ECO:0000256" key="2">
    <source>
        <dbReference type="ARBA" id="ARBA00022692"/>
    </source>
</evidence>
<evidence type="ECO:0000256" key="5">
    <source>
        <dbReference type="SAM" id="Phobius"/>
    </source>
</evidence>
<protein>
    <submittedName>
        <fullName evidence="6">Formate/nitrite transporter family protein</fullName>
    </submittedName>
</protein>
<organism evidence="6 7">
    <name type="scientific">Atopococcus tabaci</name>
    <dbReference type="NCBI Taxonomy" id="269774"/>
    <lineage>
        <taxon>Bacteria</taxon>
        <taxon>Bacillati</taxon>
        <taxon>Bacillota</taxon>
        <taxon>Bacilli</taxon>
        <taxon>Lactobacillales</taxon>
        <taxon>Carnobacteriaceae</taxon>
        <taxon>Atopococcus</taxon>
    </lineage>
</organism>
<dbReference type="AlphaFoldDB" id="A0AA43UC00"/>
<name>A0AA43UC00_9LACT</name>
<dbReference type="GO" id="GO:0005886">
    <property type="term" value="C:plasma membrane"/>
    <property type="evidence" value="ECO:0007669"/>
    <property type="project" value="TreeGrafter"/>
</dbReference>
<keyword evidence="2 5" id="KW-0812">Transmembrane</keyword>
<feature type="transmembrane region" description="Helical" evidence="5">
    <location>
        <begin position="233"/>
        <end position="255"/>
    </location>
</feature>
<dbReference type="PANTHER" id="PTHR30520">
    <property type="entry name" value="FORMATE TRANSPORTER-RELATED"/>
    <property type="match status" value="1"/>
</dbReference>
<evidence type="ECO:0000313" key="7">
    <source>
        <dbReference type="Proteomes" id="UP001171751"/>
    </source>
</evidence>
<keyword evidence="3 5" id="KW-1133">Transmembrane helix</keyword>
<feature type="transmembrane region" description="Helical" evidence="5">
    <location>
        <begin position="189"/>
        <end position="221"/>
    </location>
</feature>
<dbReference type="GO" id="GO:0015499">
    <property type="term" value="F:formate transmembrane transporter activity"/>
    <property type="evidence" value="ECO:0007669"/>
    <property type="project" value="TreeGrafter"/>
</dbReference>
<dbReference type="Pfam" id="PF01226">
    <property type="entry name" value="Form_Nir_trans"/>
    <property type="match status" value="1"/>
</dbReference>
<feature type="transmembrane region" description="Helical" evidence="5">
    <location>
        <begin position="66"/>
        <end position="88"/>
    </location>
</feature>
<comment type="subcellular location">
    <subcellularLocation>
        <location evidence="1">Membrane</location>
        <topology evidence="1">Multi-pass membrane protein</topology>
    </subcellularLocation>
</comment>
<gene>
    <name evidence="6" type="ORF">Q4F26_02435</name>
</gene>
<evidence type="ECO:0000256" key="3">
    <source>
        <dbReference type="ARBA" id="ARBA00022989"/>
    </source>
</evidence>
<evidence type="ECO:0000256" key="4">
    <source>
        <dbReference type="ARBA" id="ARBA00023136"/>
    </source>
</evidence>
<accession>A0AA43UC00</accession>
<feature type="transmembrane region" description="Helical" evidence="5">
    <location>
        <begin position="109"/>
        <end position="131"/>
    </location>
</feature>
<dbReference type="InterPro" id="IPR023271">
    <property type="entry name" value="Aquaporin-like"/>
</dbReference>
<feature type="transmembrane region" description="Helical" evidence="5">
    <location>
        <begin position="158"/>
        <end position="177"/>
    </location>
</feature>
<dbReference type="Gene3D" id="1.20.1080.10">
    <property type="entry name" value="Glycerol uptake facilitator protein"/>
    <property type="match status" value="1"/>
</dbReference>
<keyword evidence="7" id="KW-1185">Reference proteome</keyword>
<reference evidence="6" key="1">
    <citation type="submission" date="2023-07" db="EMBL/GenBank/DDBJ databases">
        <title>Between Cages and Wild: Unraveling the Impact of Captivity on Animal Microbiomes and Antimicrobial Resistance.</title>
        <authorList>
            <person name="Schmartz G.P."/>
            <person name="Rehner J."/>
            <person name="Schuff M.J."/>
            <person name="Becker S.L."/>
            <person name="Kravczyk M."/>
            <person name="Gurevich A."/>
            <person name="Francke R."/>
            <person name="Mueller R."/>
            <person name="Keller V."/>
            <person name="Keller A."/>
        </authorList>
    </citation>
    <scope>NUCLEOTIDE SEQUENCE</scope>
    <source>
        <strain evidence="6">S39M_St_73</strain>
    </source>
</reference>
<dbReference type="PANTHER" id="PTHR30520:SF8">
    <property type="entry name" value="NITRITE TRANSPORTER NIRC"/>
    <property type="match status" value="1"/>
</dbReference>
<sequence length="264" mass="29008">METKQRDTGMMQTIASAVGKKVETYDTHKFRYIVRCILAGIYLTLPTVVGIMAWDTVGAGAPHIGKLFYASIFSFGLMMIIFLNAELATSNMMYFFTAAHRKWTSWGKALQIIVVCTLMNLVGALIVGFLVGQSSTVASFGADSSIMSVIDGKLSKDIWTLFIDGILANIFVNIAIMGQMRLKNEVAKILFILFIIFLFVYAGFEHVIANFSLMSIAFFAGNSMNVGAVLVNWLVAFLGNIVGGGVVMGLTYSWLNKDTCCFRD</sequence>
<comment type="caution">
    <text evidence="6">The sequence shown here is derived from an EMBL/GenBank/DDBJ whole genome shotgun (WGS) entry which is preliminary data.</text>
</comment>
<dbReference type="Proteomes" id="UP001171751">
    <property type="component" value="Unassembled WGS sequence"/>
</dbReference>
<proteinExistence type="predicted"/>
<feature type="transmembrane region" description="Helical" evidence="5">
    <location>
        <begin position="32"/>
        <end position="54"/>
    </location>
</feature>
<keyword evidence="4 5" id="KW-0472">Membrane</keyword>
<dbReference type="EMBL" id="JAUNQW010000006">
    <property type="protein sequence ID" value="MDO5457180.1"/>
    <property type="molecule type" value="Genomic_DNA"/>
</dbReference>
<evidence type="ECO:0000313" key="6">
    <source>
        <dbReference type="EMBL" id="MDO5457180.1"/>
    </source>
</evidence>
<evidence type="ECO:0000256" key="1">
    <source>
        <dbReference type="ARBA" id="ARBA00004141"/>
    </source>
</evidence>
<dbReference type="InterPro" id="IPR000292">
    <property type="entry name" value="For/NO2_transpt"/>
</dbReference>